<dbReference type="InterPro" id="IPR009908">
    <property type="entry name" value="Methylamine_util_MauE"/>
</dbReference>
<evidence type="ECO:0000256" key="3">
    <source>
        <dbReference type="ARBA" id="ARBA00022989"/>
    </source>
</evidence>
<evidence type="ECO:0000259" key="6">
    <source>
        <dbReference type="Pfam" id="PF07291"/>
    </source>
</evidence>
<accession>A0A1H7R2B8</accession>
<evidence type="ECO:0000313" key="7">
    <source>
        <dbReference type="EMBL" id="SEL54085.1"/>
    </source>
</evidence>
<feature type="transmembrane region" description="Helical" evidence="5">
    <location>
        <begin position="114"/>
        <end position="131"/>
    </location>
</feature>
<dbReference type="UniPathway" id="UPA00895"/>
<evidence type="ECO:0000313" key="8">
    <source>
        <dbReference type="Proteomes" id="UP000198984"/>
    </source>
</evidence>
<dbReference type="AlphaFoldDB" id="A0A1H7R2B8"/>
<dbReference type="GO" id="GO:0016020">
    <property type="term" value="C:membrane"/>
    <property type="evidence" value="ECO:0007669"/>
    <property type="project" value="UniProtKB-SubCell"/>
</dbReference>
<comment type="subcellular location">
    <subcellularLocation>
        <location evidence="1">Membrane</location>
        <topology evidence="1">Multi-pass membrane protein</topology>
    </subcellularLocation>
</comment>
<dbReference type="EMBL" id="FOBB01000002">
    <property type="protein sequence ID" value="SEL54085.1"/>
    <property type="molecule type" value="Genomic_DNA"/>
</dbReference>
<dbReference type="Proteomes" id="UP000198984">
    <property type="component" value="Unassembled WGS sequence"/>
</dbReference>
<evidence type="ECO:0000256" key="1">
    <source>
        <dbReference type="ARBA" id="ARBA00004141"/>
    </source>
</evidence>
<keyword evidence="4 5" id="KW-0472">Membrane</keyword>
<keyword evidence="8" id="KW-1185">Reference proteome</keyword>
<organism evidence="7 8">
    <name type="scientific">Chitinophaga rupis</name>
    <dbReference type="NCBI Taxonomy" id="573321"/>
    <lineage>
        <taxon>Bacteria</taxon>
        <taxon>Pseudomonadati</taxon>
        <taxon>Bacteroidota</taxon>
        <taxon>Chitinophagia</taxon>
        <taxon>Chitinophagales</taxon>
        <taxon>Chitinophagaceae</taxon>
        <taxon>Chitinophaga</taxon>
    </lineage>
</organism>
<reference evidence="7 8" key="1">
    <citation type="submission" date="2016-10" db="EMBL/GenBank/DDBJ databases">
        <authorList>
            <person name="de Groot N.N."/>
        </authorList>
    </citation>
    <scope>NUCLEOTIDE SEQUENCE [LARGE SCALE GENOMIC DNA]</scope>
    <source>
        <strain evidence="7 8">DSM 21039</strain>
    </source>
</reference>
<feature type="transmembrane region" description="Helical" evidence="5">
    <location>
        <begin position="73"/>
        <end position="94"/>
    </location>
</feature>
<keyword evidence="3 5" id="KW-1133">Transmembrane helix</keyword>
<dbReference type="STRING" id="573321.SAMN04488505_102501"/>
<evidence type="ECO:0000256" key="2">
    <source>
        <dbReference type="ARBA" id="ARBA00022692"/>
    </source>
</evidence>
<name>A0A1H7R2B8_9BACT</name>
<gene>
    <name evidence="7" type="ORF">SAMN04488505_102501</name>
</gene>
<protein>
    <submittedName>
        <fullName evidence="7">Methylamine utilisation protein MauE</fullName>
    </submittedName>
</protein>
<evidence type="ECO:0000256" key="5">
    <source>
        <dbReference type="SAM" id="Phobius"/>
    </source>
</evidence>
<feature type="domain" description="Methylamine utilisation protein MauE" evidence="6">
    <location>
        <begin position="4"/>
        <end position="131"/>
    </location>
</feature>
<dbReference type="GO" id="GO:0030416">
    <property type="term" value="P:methylamine metabolic process"/>
    <property type="evidence" value="ECO:0007669"/>
    <property type="project" value="InterPro"/>
</dbReference>
<sequence>MLRKTVLETICLLFILLFVYTAVSKLLDYENFRAVIGQSPLLTRFAPVLAIVVPLAEIIIAMLLVIPRYRRQGLYASFAMMVLFTTYIIVLVTLSERIPCSCGGVISRMTWKQHLYFNIGFVLLALLGMWLHTKQPTDPPRQNKLVHA</sequence>
<dbReference type="RefSeq" id="WP_089909898.1">
    <property type="nucleotide sequence ID" value="NZ_FOBB01000002.1"/>
</dbReference>
<evidence type="ECO:0000256" key="4">
    <source>
        <dbReference type="ARBA" id="ARBA00023136"/>
    </source>
</evidence>
<keyword evidence="2 5" id="KW-0812">Transmembrane</keyword>
<feature type="transmembrane region" description="Helical" evidence="5">
    <location>
        <begin position="45"/>
        <end position="66"/>
    </location>
</feature>
<dbReference type="OrthoDB" id="680026at2"/>
<dbReference type="Pfam" id="PF07291">
    <property type="entry name" value="MauE"/>
    <property type="match status" value="1"/>
</dbReference>
<proteinExistence type="predicted"/>